<keyword evidence="2" id="KW-1185">Reference proteome</keyword>
<sequence length="165" mass="17711">MLSAIGAPNPVAVGLGRASPCSFVPLLPFSWACVPIIHALPLLPSKAPIHPLTGRPRAPSSSQTFALACLSTRVYPCQPASHGAGSLLQWQGRVALHSTSNWRRLRFCLVLPTPSKDTRVVILAGPDLKVHQSLQPNYCPSADAHLPAHVPARYQANSQLWILPP</sequence>
<dbReference type="EMBL" id="MCFL01000044">
    <property type="protein sequence ID" value="ORZ32597.1"/>
    <property type="molecule type" value="Genomic_DNA"/>
</dbReference>
<dbReference type="Proteomes" id="UP000193411">
    <property type="component" value="Unassembled WGS sequence"/>
</dbReference>
<organism evidence="1 2">
    <name type="scientific">Catenaria anguillulae PL171</name>
    <dbReference type="NCBI Taxonomy" id="765915"/>
    <lineage>
        <taxon>Eukaryota</taxon>
        <taxon>Fungi</taxon>
        <taxon>Fungi incertae sedis</taxon>
        <taxon>Blastocladiomycota</taxon>
        <taxon>Blastocladiomycetes</taxon>
        <taxon>Blastocladiales</taxon>
        <taxon>Catenariaceae</taxon>
        <taxon>Catenaria</taxon>
    </lineage>
</organism>
<evidence type="ECO:0000313" key="2">
    <source>
        <dbReference type="Proteomes" id="UP000193411"/>
    </source>
</evidence>
<proteinExistence type="predicted"/>
<dbReference type="AlphaFoldDB" id="A0A1Y2HDD9"/>
<reference evidence="1 2" key="1">
    <citation type="submission" date="2016-07" db="EMBL/GenBank/DDBJ databases">
        <title>Pervasive Adenine N6-methylation of Active Genes in Fungi.</title>
        <authorList>
            <consortium name="DOE Joint Genome Institute"/>
            <person name="Mondo S.J."/>
            <person name="Dannebaum R.O."/>
            <person name="Kuo R.C."/>
            <person name="Labutti K."/>
            <person name="Haridas S."/>
            <person name="Kuo A."/>
            <person name="Salamov A."/>
            <person name="Ahrendt S.R."/>
            <person name="Lipzen A."/>
            <person name="Sullivan W."/>
            <person name="Andreopoulos W.B."/>
            <person name="Clum A."/>
            <person name="Lindquist E."/>
            <person name="Daum C."/>
            <person name="Ramamoorthy G.K."/>
            <person name="Gryganskyi A."/>
            <person name="Culley D."/>
            <person name="Magnuson J.K."/>
            <person name="James T.Y."/>
            <person name="O'Malley M.A."/>
            <person name="Stajich J.E."/>
            <person name="Spatafora J.W."/>
            <person name="Visel A."/>
            <person name="Grigoriev I.V."/>
        </authorList>
    </citation>
    <scope>NUCLEOTIDE SEQUENCE [LARGE SCALE GENOMIC DNA]</scope>
    <source>
        <strain evidence="1 2">PL171</strain>
    </source>
</reference>
<protein>
    <submittedName>
        <fullName evidence="1">Uncharacterized protein</fullName>
    </submittedName>
</protein>
<accession>A0A1Y2HDD9</accession>
<evidence type="ECO:0000313" key="1">
    <source>
        <dbReference type="EMBL" id="ORZ32597.1"/>
    </source>
</evidence>
<gene>
    <name evidence="1" type="ORF">BCR44DRAFT_1439879</name>
</gene>
<comment type="caution">
    <text evidence="1">The sequence shown here is derived from an EMBL/GenBank/DDBJ whole genome shotgun (WGS) entry which is preliminary data.</text>
</comment>
<name>A0A1Y2HDD9_9FUNG</name>